<dbReference type="SUPFAM" id="SSF54292">
    <property type="entry name" value="2Fe-2S ferredoxin-like"/>
    <property type="match status" value="1"/>
</dbReference>
<dbReference type="Proteomes" id="UP000552700">
    <property type="component" value="Unassembled WGS sequence"/>
</dbReference>
<evidence type="ECO:0000313" key="2">
    <source>
        <dbReference type="EMBL" id="MBB6123407.1"/>
    </source>
</evidence>
<dbReference type="EMBL" id="JACIJP010000001">
    <property type="protein sequence ID" value="MBB6123407.1"/>
    <property type="molecule type" value="Genomic_DNA"/>
</dbReference>
<keyword evidence="3" id="KW-1185">Reference proteome</keyword>
<protein>
    <submittedName>
        <fullName evidence="2">Putative molibdopterin-dependent oxidoreductase YjgC</fullName>
    </submittedName>
</protein>
<dbReference type="InterPro" id="IPR036010">
    <property type="entry name" value="2Fe-2S_ferredoxin-like_sf"/>
</dbReference>
<dbReference type="Pfam" id="PF13510">
    <property type="entry name" value="Fer2_4"/>
    <property type="match status" value="1"/>
</dbReference>
<comment type="caution">
    <text evidence="2">The sequence shown here is derived from an EMBL/GenBank/DDBJ whole genome shotgun (WGS) entry which is preliminary data.</text>
</comment>
<evidence type="ECO:0000256" key="1">
    <source>
        <dbReference type="ARBA" id="ARBA00023002"/>
    </source>
</evidence>
<proteinExistence type="predicted"/>
<dbReference type="InterPro" id="IPR042204">
    <property type="entry name" value="2Fe-2S-bd_N"/>
</dbReference>
<dbReference type="Gene3D" id="3.10.20.440">
    <property type="entry name" value="2Fe-2S iron-sulphur cluster binding domain, sarcosine oxidase, alpha subunit, N-terminal domain"/>
    <property type="match status" value="1"/>
</dbReference>
<name>A0A841IXQ8_9SPHN</name>
<dbReference type="AlphaFoldDB" id="A0A841IXQ8"/>
<dbReference type="GO" id="GO:0016491">
    <property type="term" value="F:oxidoreductase activity"/>
    <property type="evidence" value="ECO:0007669"/>
    <property type="project" value="UniProtKB-KW"/>
</dbReference>
<gene>
    <name evidence="2" type="ORF">FHS92_001114</name>
</gene>
<dbReference type="GO" id="GO:0051536">
    <property type="term" value="F:iron-sulfur cluster binding"/>
    <property type="evidence" value="ECO:0007669"/>
    <property type="project" value="InterPro"/>
</dbReference>
<keyword evidence="1" id="KW-0560">Oxidoreductase</keyword>
<organism evidence="2 3">
    <name type="scientific">Sphingobium subterraneum</name>
    <dbReference type="NCBI Taxonomy" id="627688"/>
    <lineage>
        <taxon>Bacteria</taxon>
        <taxon>Pseudomonadati</taxon>
        <taxon>Pseudomonadota</taxon>
        <taxon>Alphaproteobacteria</taxon>
        <taxon>Sphingomonadales</taxon>
        <taxon>Sphingomonadaceae</taxon>
        <taxon>Sphingobium</taxon>
    </lineage>
</organism>
<dbReference type="RefSeq" id="WP_184078294.1">
    <property type="nucleotide sequence ID" value="NZ_JACIJP010000001.1"/>
</dbReference>
<sequence length="93" mass="9872">MADLRIAGFAQGRAKVTILFDGRPVDALEGESIAAALWAAGIRRLRTAPNNGGARGPFCMMGLCQECVVEIDGQVVEACRRTVSDGLKIVSRP</sequence>
<evidence type="ECO:0000313" key="3">
    <source>
        <dbReference type="Proteomes" id="UP000552700"/>
    </source>
</evidence>
<accession>A0A841IXQ8</accession>
<reference evidence="2 3" key="1">
    <citation type="submission" date="2020-08" db="EMBL/GenBank/DDBJ databases">
        <title>Genomic Encyclopedia of Type Strains, Phase IV (KMG-IV): sequencing the most valuable type-strain genomes for metagenomic binning, comparative biology and taxonomic classification.</title>
        <authorList>
            <person name="Goeker M."/>
        </authorList>
    </citation>
    <scope>NUCLEOTIDE SEQUENCE [LARGE SCALE GENOMIC DNA]</scope>
    <source>
        <strain evidence="2 3">DSM 102255</strain>
    </source>
</reference>